<dbReference type="AlphaFoldDB" id="A0A6B0GK32"/>
<keyword evidence="1" id="KW-0812">Transmembrane</keyword>
<feature type="transmembrane region" description="Helical" evidence="1">
    <location>
        <begin position="54"/>
        <end position="79"/>
    </location>
</feature>
<gene>
    <name evidence="2" type="ORF">GQS65_10755</name>
</gene>
<dbReference type="Pfam" id="PF23930">
    <property type="entry name" value="DUF7268"/>
    <property type="match status" value="1"/>
</dbReference>
<keyword evidence="3" id="KW-1185">Reference proteome</keyword>
<accession>A0A6B0GK32</accession>
<feature type="transmembrane region" description="Helical" evidence="1">
    <location>
        <begin position="21"/>
        <end position="42"/>
    </location>
</feature>
<protein>
    <submittedName>
        <fullName evidence="2">Uncharacterized protein</fullName>
    </submittedName>
</protein>
<evidence type="ECO:0000313" key="2">
    <source>
        <dbReference type="EMBL" id="MWG34960.1"/>
    </source>
</evidence>
<proteinExistence type="predicted"/>
<keyword evidence="1" id="KW-0472">Membrane</keyword>
<evidence type="ECO:0000313" key="3">
    <source>
        <dbReference type="Proteomes" id="UP000451471"/>
    </source>
</evidence>
<evidence type="ECO:0000256" key="1">
    <source>
        <dbReference type="SAM" id="Phobius"/>
    </source>
</evidence>
<name>A0A6B0GK32_9EURY</name>
<dbReference type="InterPro" id="IPR055692">
    <property type="entry name" value="DUF7268"/>
</dbReference>
<dbReference type="RefSeq" id="WP_368280054.1">
    <property type="nucleotide sequence ID" value="NZ_WSZK01000015.1"/>
</dbReference>
<sequence length="125" mass="12482">MSDPLGSTAALRRYLRDGLGLLARSALVGAALGAVLLLGLLATGESERAASTTAFALGALVFGFGTLSWSGSVLLGGSVESAQRFLDTNTDWTEADSRRAMARVAGAGLGAMLAVAVLGSVVAGL</sequence>
<comment type="caution">
    <text evidence="2">The sequence shown here is derived from an EMBL/GenBank/DDBJ whole genome shotgun (WGS) entry which is preliminary data.</text>
</comment>
<dbReference type="Proteomes" id="UP000451471">
    <property type="component" value="Unassembled WGS sequence"/>
</dbReference>
<reference evidence="2 3" key="1">
    <citation type="submission" date="2019-12" db="EMBL/GenBank/DDBJ databases">
        <title>Halocatena pleomorpha gen. nov. sp. nov., an extremely halophilic archaeon of family Halobacteriaceae isolated from saltpan soil.</title>
        <authorList>
            <person name="Pal Y."/>
            <person name="Verma A."/>
            <person name="Krishnamurthi S."/>
            <person name="Kumar P."/>
        </authorList>
    </citation>
    <scope>NUCLEOTIDE SEQUENCE [LARGE SCALE GENOMIC DNA]</scope>
    <source>
        <strain evidence="2 3">JCM 16495</strain>
    </source>
</reference>
<feature type="transmembrane region" description="Helical" evidence="1">
    <location>
        <begin position="100"/>
        <end position="123"/>
    </location>
</feature>
<keyword evidence="1" id="KW-1133">Transmembrane helix</keyword>
<organism evidence="2 3">
    <name type="scientific">Halomarina oriensis</name>
    <dbReference type="NCBI Taxonomy" id="671145"/>
    <lineage>
        <taxon>Archaea</taxon>
        <taxon>Methanobacteriati</taxon>
        <taxon>Methanobacteriota</taxon>
        <taxon>Stenosarchaea group</taxon>
        <taxon>Halobacteria</taxon>
        <taxon>Halobacteriales</taxon>
        <taxon>Natronomonadaceae</taxon>
        <taxon>Halomarina</taxon>
    </lineage>
</organism>
<dbReference type="EMBL" id="WSZK01000015">
    <property type="protein sequence ID" value="MWG34960.1"/>
    <property type="molecule type" value="Genomic_DNA"/>
</dbReference>